<organism evidence="1">
    <name type="scientific">Arundo donax</name>
    <name type="common">Giant reed</name>
    <name type="synonym">Donax arundinaceus</name>
    <dbReference type="NCBI Taxonomy" id="35708"/>
    <lineage>
        <taxon>Eukaryota</taxon>
        <taxon>Viridiplantae</taxon>
        <taxon>Streptophyta</taxon>
        <taxon>Embryophyta</taxon>
        <taxon>Tracheophyta</taxon>
        <taxon>Spermatophyta</taxon>
        <taxon>Magnoliopsida</taxon>
        <taxon>Liliopsida</taxon>
        <taxon>Poales</taxon>
        <taxon>Poaceae</taxon>
        <taxon>PACMAD clade</taxon>
        <taxon>Arundinoideae</taxon>
        <taxon>Arundineae</taxon>
        <taxon>Arundo</taxon>
    </lineage>
</organism>
<reference evidence="1" key="1">
    <citation type="submission" date="2014-09" db="EMBL/GenBank/DDBJ databases">
        <authorList>
            <person name="Magalhaes I.L.F."/>
            <person name="Oliveira U."/>
            <person name="Santos F.R."/>
            <person name="Vidigal T.H.D.A."/>
            <person name="Brescovit A.D."/>
            <person name="Santos A.J."/>
        </authorList>
    </citation>
    <scope>NUCLEOTIDE SEQUENCE</scope>
    <source>
        <tissue evidence="1">Shoot tissue taken approximately 20 cm above the soil surface</tissue>
    </source>
</reference>
<dbReference type="AlphaFoldDB" id="A0A0A9B3P0"/>
<name>A0A0A9B3P0_ARUDO</name>
<reference evidence="1" key="2">
    <citation type="journal article" date="2015" name="Data Brief">
        <title>Shoot transcriptome of the giant reed, Arundo donax.</title>
        <authorList>
            <person name="Barrero R.A."/>
            <person name="Guerrero F.D."/>
            <person name="Moolhuijzen P."/>
            <person name="Goolsby J.A."/>
            <person name="Tidwell J."/>
            <person name="Bellgard S.E."/>
            <person name="Bellgard M.I."/>
        </authorList>
    </citation>
    <scope>NUCLEOTIDE SEQUENCE</scope>
    <source>
        <tissue evidence="1">Shoot tissue taken approximately 20 cm above the soil surface</tissue>
    </source>
</reference>
<accession>A0A0A9B3P0</accession>
<evidence type="ECO:0000313" key="1">
    <source>
        <dbReference type="EMBL" id="JAD55790.1"/>
    </source>
</evidence>
<sequence>MIYKETKRLAAWRGGCFSRGGRLVLRESCLSTIPIYLMSLYQFKNNHTENGFTKEEILVARYFWSNGILFASRKKGIES</sequence>
<proteinExistence type="predicted"/>
<dbReference type="EMBL" id="GBRH01242105">
    <property type="protein sequence ID" value="JAD55790.1"/>
    <property type="molecule type" value="Transcribed_RNA"/>
</dbReference>
<protein>
    <submittedName>
        <fullName evidence="1">Uncharacterized protein</fullName>
    </submittedName>
</protein>